<keyword evidence="1" id="KW-0732">Signal</keyword>
<evidence type="ECO:0000313" key="2">
    <source>
        <dbReference type="EMBL" id="SFN32372.1"/>
    </source>
</evidence>
<dbReference type="Proteomes" id="UP000198575">
    <property type="component" value="Unassembled WGS sequence"/>
</dbReference>
<feature type="signal peptide" evidence="1">
    <location>
        <begin position="1"/>
        <end position="27"/>
    </location>
</feature>
<accession>A0A1I4Y2T3</accession>
<feature type="chain" id="PRO_5011533013" evidence="1">
    <location>
        <begin position="28"/>
        <end position="168"/>
    </location>
</feature>
<reference evidence="2 3" key="1">
    <citation type="submission" date="2016-10" db="EMBL/GenBank/DDBJ databases">
        <authorList>
            <person name="de Groot N.N."/>
        </authorList>
    </citation>
    <scope>NUCLEOTIDE SEQUENCE [LARGE SCALE GENOMIC DNA]</scope>
    <source>
        <strain evidence="2 3">CGMCC 1.7659</strain>
    </source>
</reference>
<dbReference type="EMBL" id="FOVF01000014">
    <property type="protein sequence ID" value="SFN32372.1"/>
    <property type="molecule type" value="Genomic_DNA"/>
</dbReference>
<keyword evidence="3" id="KW-1185">Reference proteome</keyword>
<organism evidence="2 3">
    <name type="scientific">Dokdonella immobilis</name>
    <dbReference type="NCBI Taxonomy" id="578942"/>
    <lineage>
        <taxon>Bacteria</taxon>
        <taxon>Pseudomonadati</taxon>
        <taxon>Pseudomonadota</taxon>
        <taxon>Gammaproteobacteria</taxon>
        <taxon>Lysobacterales</taxon>
        <taxon>Rhodanobacteraceae</taxon>
        <taxon>Dokdonella</taxon>
    </lineage>
</organism>
<sequence>MRRSCRIIRCTMLLSVTSALIAPSAIAAGLSTARGSLRVEGPDDALVVRLTHAYYVSGPDRFDETKTVRSIVFTADDQAAAIDACPDMRCAMLSSSDGLQIEIGDNGTVDWWAHVAPVQYSSSAGGDALKLSVDSAERVAGTFKLSGSGASTAVEFDAALARDFSKPE</sequence>
<proteinExistence type="predicted"/>
<evidence type="ECO:0000256" key="1">
    <source>
        <dbReference type="SAM" id="SignalP"/>
    </source>
</evidence>
<gene>
    <name evidence="2" type="ORF">SAMN05216289_11458</name>
</gene>
<name>A0A1I4Y2T3_9GAMM</name>
<evidence type="ECO:0000313" key="3">
    <source>
        <dbReference type="Proteomes" id="UP000198575"/>
    </source>
</evidence>
<protein>
    <submittedName>
        <fullName evidence="2">Uncharacterized protein</fullName>
    </submittedName>
</protein>
<dbReference type="AlphaFoldDB" id="A0A1I4Y2T3"/>